<protein>
    <submittedName>
        <fullName evidence="1">Uncharacterized protein</fullName>
    </submittedName>
</protein>
<proteinExistence type="predicted"/>
<sequence length="37" mass="4356">MFRFFSLEGTLEFLGSKTHKKLKSLYSTSFLTDTHKE</sequence>
<evidence type="ECO:0000313" key="1">
    <source>
        <dbReference type="EMBL" id="JAH89567.1"/>
    </source>
</evidence>
<reference evidence="1" key="1">
    <citation type="submission" date="2014-11" db="EMBL/GenBank/DDBJ databases">
        <authorList>
            <person name="Amaro Gonzalez C."/>
        </authorList>
    </citation>
    <scope>NUCLEOTIDE SEQUENCE</scope>
</reference>
<accession>A0A0E9WGS5</accession>
<dbReference type="EMBL" id="GBXM01019010">
    <property type="protein sequence ID" value="JAH89567.1"/>
    <property type="molecule type" value="Transcribed_RNA"/>
</dbReference>
<dbReference type="AlphaFoldDB" id="A0A0E9WGS5"/>
<name>A0A0E9WGS5_ANGAN</name>
<reference evidence="1" key="2">
    <citation type="journal article" date="2015" name="Fish Shellfish Immunol.">
        <title>Early steps in the European eel (Anguilla anguilla)-Vibrio vulnificus interaction in the gills: Role of the RtxA13 toxin.</title>
        <authorList>
            <person name="Callol A."/>
            <person name="Pajuelo D."/>
            <person name="Ebbesson L."/>
            <person name="Teles M."/>
            <person name="MacKenzie S."/>
            <person name="Amaro C."/>
        </authorList>
    </citation>
    <scope>NUCLEOTIDE SEQUENCE</scope>
</reference>
<organism evidence="1">
    <name type="scientific">Anguilla anguilla</name>
    <name type="common">European freshwater eel</name>
    <name type="synonym">Muraena anguilla</name>
    <dbReference type="NCBI Taxonomy" id="7936"/>
    <lineage>
        <taxon>Eukaryota</taxon>
        <taxon>Metazoa</taxon>
        <taxon>Chordata</taxon>
        <taxon>Craniata</taxon>
        <taxon>Vertebrata</taxon>
        <taxon>Euteleostomi</taxon>
        <taxon>Actinopterygii</taxon>
        <taxon>Neopterygii</taxon>
        <taxon>Teleostei</taxon>
        <taxon>Anguilliformes</taxon>
        <taxon>Anguillidae</taxon>
        <taxon>Anguilla</taxon>
    </lineage>
</organism>